<gene>
    <name evidence="2" type="primary">NAT1_2</name>
    <name evidence="2" type="ORF">BGZ80_009916</name>
</gene>
<comment type="caution">
    <text evidence="2">The sequence shown here is derived from an EMBL/GenBank/DDBJ whole genome shotgun (WGS) entry which is preliminary data.</text>
</comment>
<reference evidence="2" key="1">
    <citation type="journal article" date="2020" name="Fungal Divers.">
        <title>Resolving the Mortierellaceae phylogeny through synthesis of multi-gene phylogenetics and phylogenomics.</title>
        <authorList>
            <person name="Vandepol N."/>
            <person name="Liber J."/>
            <person name="Desiro A."/>
            <person name="Na H."/>
            <person name="Kennedy M."/>
            <person name="Barry K."/>
            <person name="Grigoriev I.V."/>
            <person name="Miller A.N."/>
            <person name="O'Donnell K."/>
            <person name="Stajich J.E."/>
            <person name="Bonito G."/>
        </authorList>
    </citation>
    <scope>NUCLEOTIDE SEQUENCE</scope>
    <source>
        <strain evidence="2">NRRL 2769</strain>
    </source>
</reference>
<evidence type="ECO:0000313" key="3">
    <source>
        <dbReference type="Proteomes" id="UP000703661"/>
    </source>
</evidence>
<dbReference type="SUPFAM" id="SSF54001">
    <property type="entry name" value="Cysteine proteinases"/>
    <property type="match status" value="1"/>
</dbReference>
<dbReference type="AlphaFoldDB" id="A0A9P6MWC3"/>
<evidence type="ECO:0000313" key="2">
    <source>
        <dbReference type="EMBL" id="KAG0015324.1"/>
    </source>
</evidence>
<dbReference type="Proteomes" id="UP000703661">
    <property type="component" value="Unassembled WGS sequence"/>
</dbReference>
<dbReference type="EMBL" id="JAAAID010000638">
    <property type="protein sequence ID" value="KAG0015324.1"/>
    <property type="molecule type" value="Genomic_DNA"/>
</dbReference>
<accession>A0A9P6MWC3</accession>
<dbReference type="Gene3D" id="3.30.2140.20">
    <property type="match status" value="1"/>
</dbReference>
<dbReference type="GO" id="GO:0016407">
    <property type="term" value="F:acetyltransferase activity"/>
    <property type="evidence" value="ECO:0007669"/>
    <property type="project" value="InterPro"/>
</dbReference>
<dbReference type="Pfam" id="PF00797">
    <property type="entry name" value="Acetyltransf_2"/>
    <property type="match status" value="1"/>
</dbReference>
<dbReference type="InterPro" id="IPR038765">
    <property type="entry name" value="Papain-like_cys_pep_sf"/>
</dbReference>
<dbReference type="InterPro" id="IPR001447">
    <property type="entry name" value="Arylamine_N-AcTrfase"/>
</dbReference>
<keyword evidence="3" id="KW-1185">Reference proteome</keyword>
<dbReference type="PANTHER" id="PTHR11786">
    <property type="entry name" value="N-HYDROXYARYLAMINE O-ACETYLTRANSFERASE"/>
    <property type="match status" value="1"/>
</dbReference>
<dbReference type="InterPro" id="IPR053710">
    <property type="entry name" value="Arylamine_NAT_domain_sf"/>
</dbReference>
<protein>
    <submittedName>
        <fullName evidence="2">N-terminal acetyltransferase</fullName>
    </submittedName>
</protein>
<evidence type="ECO:0000256" key="1">
    <source>
        <dbReference type="ARBA" id="ARBA00006547"/>
    </source>
</evidence>
<dbReference type="OrthoDB" id="10260017at2759"/>
<comment type="similarity">
    <text evidence="1">Belongs to the arylamine N-acetyltransferase family.</text>
</comment>
<name>A0A9P6MWC3_9FUNG</name>
<proteinExistence type="inferred from homology"/>
<organism evidence="2 3">
    <name type="scientific">Entomortierella chlamydospora</name>
    <dbReference type="NCBI Taxonomy" id="101097"/>
    <lineage>
        <taxon>Eukaryota</taxon>
        <taxon>Fungi</taxon>
        <taxon>Fungi incertae sedis</taxon>
        <taxon>Mucoromycota</taxon>
        <taxon>Mortierellomycotina</taxon>
        <taxon>Mortierellomycetes</taxon>
        <taxon>Mortierellales</taxon>
        <taxon>Mortierellaceae</taxon>
        <taxon>Entomortierella</taxon>
    </lineage>
</organism>
<dbReference type="PANTHER" id="PTHR11786:SF0">
    <property type="entry name" value="ARYLAMINE N-ACETYLTRANSFERASE 4-RELATED"/>
    <property type="match status" value="1"/>
</dbReference>
<sequence length="302" mass="35013">MTVENTQHFSTEQIFCILRRINYPLVDPNVLPEPTLKTLQELQCRCVTSIPFETLSLRTTKTREVDISLEGIYDRVVNKHRGGWCFSLNRLAFELLRGIGFKVQLTLARVCKPKQYGDPIVYGNFSHRISIVRFEDGTKYAFDIGFGKTSFYPIQLKEGAMVDYLGHKRRLIKVIHNLSEPEILGNPAQEMWRLEEYLGEDKWIPCYAFTEQQFYDVDCDVGNFSACFSPKSTFLKVFWCIQATLDGTFYLLLGNELKVQTATGTTEAIVFEKEQDRLDALEKYFGITLTEEEMKYHDQKIE</sequence>